<gene>
    <name evidence="2" type="ORF">ACH5RR_030281</name>
</gene>
<evidence type="ECO:0000259" key="1">
    <source>
        <dbReference type="Pfam" id="PF13966"/>
    </source>
</evidence>
<feature type="domain" description="Reverse transcriptase zinc-binding" evidence="1">
    <location>
        <begin position="77"/>
        <end position="140"/>
    </location>
</feature>
<protein>
    <recommendedName>
        <fullName evidence="1">Reverse transcriptase zinc-binding domain-containing protein</fullName>
    </recommendedName>
</protein>
<comment type="caution">
    <text evidence="2">The sequence shown here is derived from an EMBL/GenBank/DDBJ whole genome shotgun (WGS) entry which is preliminary data.</text>
</comment>
<dbReference type="InterPro" id="IPR026960">
    <property type="entry name" value="RVT-Znf"/>
</dbReference>
<organism evidence="2 3">
    <name type="scientific">Cinchona calisaya</name>
    <dbReference type="NCBI Taxonomy" id="153742"/>
    <lineage>
        <taxon>Eukaryota</taxon>
        <taxon>Viridiplantae</taxon>
        <taxon>Streptophyta</taxon>
        <taxon>Embryophyta</taxon>
        <taxon>Tracheophyta</taxon>
        <taxon>Spermatophyta</taxon>
        <taxon>Magnoliopsida</taxon>
        <taxon>eudicotyledons</taxon>
        <taxon>Gunneridae</taxon>
        <taxon>Pentapetalae</taxon>
        <taxon>asterids</taxon>
        <taxon>lamiids</taxon>
        <taxon>Gentianales</taxon>
        <taxon>Rubiaceae</taxon>
        <taxon>Cinchonoideae</taxon>
        <taxon>Cinchoneae</taxon>
        <taxon>Cinchona</taxon>
    </lineage>
</organism>
<reference evidence="2 3" key="1">
    <citation type="submission" date="2024-11" db="EMBL/GenBank/DDBJ databases">
        <title>A near-complete genome assembly of Cinchona calisaya.</title>
        <authorList>
            <person name="Lian D.C."/>
            <person name="Zhao X.W."/>
            <person name="Wei L."/>
        </authorList>
    </citation>
    <scope>NUCLEOTIDE SEQUENCE [LARGE SCALE GENOMIC DNA]</scope>
    <source>
        <tissue evidence="2">Nenye</tissue>
    </source>
</reference>
<name>A0ABD2YXU6_9GENT</name>
<evidence type="ECO:0000313" key="3">
    <source>
        <dbReference type="Proteomes" id="UP001630127"/>
    </source>
</evidence>
<evidence type="ECO:0000313" key="2">
    <source>
        <dbReference type="EMBL" id="KAL3510880.1"/>
    </source>
</evidence>
<keyword evidence="3" id="KW-1185">Reference proteome</keyword>
<proteinExistence type="predicted"/>
<sequence>MAYRLSEVMVGNGKDTFLCTKKAKVSSISVDNNWIWLVGRRVDVEVTKLIKETPICLLPNVFRDDHVKWKCDRTGKFTVSSAVKAPRQSFAKVDWWKIFWFKERVPRFAFILWLHFKRRLQTKDRLKAWVANVGTICGLC</sequence>
<dbReference type="Pfam" id="PF13966">
    <property type="entry name" value="zf-RVT"/>
    <property type="match status" value="1"/>
</dbReference>
<dbReference type="Proteomes" id="UP001630127">
    <property type="component" value="Unassembled WGS sequence"/>
</dbReference>
<dbReference type="EMBL" id="JBJUIK010000012">
    <property type="protein sequence ID" value="KAL3510880.1"/>
    <property type="molecule type" value="Genomic_DNA"/>
</dbReference>
<accession>A0ABD2YXU6</accession>
<dbReference type="AlphaFoldDB" id="A0ABD2YXU6"/>